<evidence type="ECO:0000259" key="11">
    <source>
        <dbReference type="PROSITE" id="PS50860"/>
    </source>
</evidence>
<dbReference type="Proteomes" id="UP000178771">
    <property type="component" value="Unassembled WGS sequence"/>
</dbReference>
<dbReference type="InterPro" id="IPR018162">
    <property type="entry name" value="Ala-tRNA-ligase_IIc_anticod-bd"/>
</dbReference>
<proteinExistence type="inferred from homology"/>
<dbReference type="PANTHER" id="PTHR11777:SF9">
    <property type="entry name" value="ALANINE--TRNA LIGASE, CYTOPLASMIC"/>
    <property type="match status" value="1"/>
</dbReference>
<dbReference type="CDD" id="cd00673">
    <property type="entry name" value="AlaRS_core"/>
    <property type="match status" value="1"/>
</dbReference>
<dbReference type="FunFam" id="3.30.980.10:FF:000004">
    <property type="entry name" value="Alanine--tRNA ligase, cytoplasmic"/>
    <property type="match status" value="1"/>
</dbReference>
<keyword evidence="8" id="KW-0648">Protein biosynthesis</keyword>
<dbReference type="InterPro" id="IPR018163">
    <property type="entry name" value="Thr/Ala-tRNA-synth_IIc_edit"/>
</dbReference>
<name>A0A1F4V593_UNCKA</name>
<dbReference type="Pfam" id="PF07973">
    <property type="entry name" value="tRNA_SAD"/>
    <property type="match status" value="1"/>
</dbReference>
<dbReference type="GO" id="GO:0005524">
    <property type="term" value="F:ATP binding"/>
    <property type="evidence" value="ECO:0007669"/>
    <property type="project" value="UniProtKB-KW"/>
</dbReference>
<accession>A0A1F4V593</accession>
<evidence type="ECO:0000256" key="3">
    <source>
        <dbReference type="ARBA" id="ARBA00022555"/>
    </source>
</evidence>
<dbReference type="STRING" id="1802624.A2982_03715"/>
<evidence type="ECO:0000256" key="1">
    <source>
        <dbReference type="ARBA" id="ARBA00008226"/>
    </source>
</evidence>
<dbReference type="InterPro" id="IPR002318">
    <property type="entry name" value="Ala-tRNA-lgiase_IIc"/>
</dbReference>
<protein>
    <recommendedName>
        <fullName evidence="2">alanine--tRNA ligase</fullName>
        <ecNumber evidence="2">6.1.1.7</ecNumber>
    </recommendedName>
</protein>
<evidence type="ECO:0000256" key="2">
    <source>
        <dbReference type="ARBA" id="ARBA00013168"/>
    </source>
</evidence>
<dbReference type="InterPro" id="IPR018164">
    <property type="entry name" value="Ala-tRNA-synth_IIc_N"/>
</dbReference>
<keyword evidence="5" id="KW-0547">Nucleotide-binding</keyword>
<evidence type="ECO:0000256" key="9">
    <source>
        <dbReference type="ARBA" id="ARBA00023146"/>
    </source>
</evidence>
<dbReference type="InterPro" id="IPR045864">
    <property type="entry name" value="aa-tRNA-synth_II/BPL/LPL"/>
</dbReference>
<reference evidence="12 13" key="1">
    <citation type="journal article" date="2016" name="Nat. Commun.">
        <title>Thousands of microbial genomes shed light on interconnected biogeochemical processes in an aquifer system.</title>
        <authorList>
            <person name="Anantharaman K."/>
            <person name="Brown C.T."/>
            <person name="Hug L.A."/>
            <person name="Sharon I."/>
            <person name="Castelle C.J."/>
            <person name="Probst A.J."/>
            <person name="Thomas B.C."/>
            <person name="Singh A."/>
            <person name="Wilkins M.J."/>
            <person name="Karaoz U."/>
            <person name="Brodie E.L."/>
            <person name="Williams K.H."/>
            <person name="Hubbard S.S."/>
            <person name="Banfield J.F."/>
        </authorList>
    </citation>
    <scope>NUCLEOTIDE SEQUENCE [LARGE SCALE GENOMIC DNA]</scope>
</reference>
<dbReference type="Gene3D" id="3.30.980.10">
    <property type="entry name" value="Threonyl-trna Synthetase, Chain A, domain 2"/>
    <property type="match status" value="1"/>
</dbReference>
<dbReference type="GO" id="GO:0000049">
    <property type="term" value="F:tRNA binding"/>
    <property type="evidence" value="ECO:0007669"/>
    <property type="project" value="UniProtKB-KW"/>
</dbReference>
<keyword evidence="3" id="KW-0820">tRNA-binding</keyword>
<dbReference type="GO" id="GO:0004813">
    <property type="term" value="F:alanine-tRNA ligase activity"/>
    <property type="evidence" value="ECO:0007669"/>
    <property type="project" value="UniProtKB-EC"/>
</dbReference>
<dbReference type="SUPFAM" id="SSF55186">
    <property type="entry name" value="ThrRS/AlaRS common domain"/>
    <property type="match status" value="1"/>
</dbReference>
<dbReference type="SUPFAM" id="SSF101353">
    <property type="entry name" value="Putative anticodon-binding domain of alanyl-tRNA synthetase (AlaRS)"/>
    <property type="match status" value="1"/>
</dbReference>
<dbReference type="InterPro" id="IPR050058">
    <property type="entry name" value="Ala-tRNA_ligase"/>
</dbReference>
<dbReference type="NCBIfam" id="NF002436">
    <property type="entry name" value="PRK01584.1"/>
    <property type="match status" value="1"/>
</dbReference>
<dbReference type="GO" id="GO:0002161">
    <property type="term" value="F:aminoacyl-tRNA deacylase activity"/>
    <property type="evidence" value="ECO:0007669"/>
    <property type="project" value="TreeGrafter"/>
</dbReference>
<dbReference type="SMART" id="SM00863">
    <property type="entry name" value="tRNA_SAD"/>
    <property type="match status" value="1"/>
</dbReference>
<dbReference type="PRINTS" id="PR00980">
    <property type="entry name" value="TRNASYNTHALA"/>
</dbReference>
<comment type="similarity">
    <text evidence="1">Belongs to the class-II aminoacyl-tRNA synthetase family.</text>
</comment>
<keyword evidence="7" id="KW-0694">RNA-binding</keyword>
<evidence type="ECO:0000256" key="10">
    <source>
        <dbReference type="SAM" id="MobiDB-lite"/>
    </source>
</evidence>
<dbReference type="GO" id="GO:0005829">
    <property type="term" value="C:cytosol"/>
    <property type="evidence" value="ECO:0007669"/>
    <property type="project" value="TreeGrafter"/>
</dbReference>
<dbReference type="AlphaFoldDB" id="A0A1F4V593"/>
<evidence type="ECO:0000256" key="7">
    <source>
        <dbReference type="ARBA" id="ARBA00022884"/>
    </source>
</evidence>
<evidence type="ECO:0000256" key="8">
    <source>
        <dbReference type="ARBA" id="ARBA00022917"/>
    </source>
</evidence>
<dbReference type="EC" id="6.1.1.7" evidence="2"/>
<dbReference type="PROSITE" id="PS50860">
    <property type="entry name" value="AA_TRNA_LIGASE_II_ALA"/>
    <property type="match status" value="1"/>
</dbReference>
<organism evidence="12 13">
    <name type="scientific">candidate division WWE3 bacterium RIFCSPLOWO2_01_FULL_39_13</name>
    <dbReference type="NCBI Taxonomy" id="1802624"/>
    <lineage>
        <taxon>Bacteria</taxon>
        <taxon>Katanobacteria</taxon>
    </lineage>
</organism>
<evidence type="ECO:0000256" key="4">
    <source>
        <dbReference type="ARBA" id="ARBA00022598"/>
    </source>
</evidence>
<evidence type="ECO:0000256" key="6">
    <source>
        <dbReference type="ARBA" id="ARBA00022840"/>
    </source>
</evidence>
<dbReference type="InterPro" id="IPR012947">
    <property type="entry name" value="tRNA_SAD"/>
</dbReference>
<dbReference type="Pfam" id="PF01411">
    <property type="entry name" value="tRNA-synt_2c"/>
    <property type="match status" value="1"/>
</dbReference>
<dbReference type="GO" id="GO:0006419">
    <property type="term" value="P:alanyl-tRNA aminoacylation"/>
    <property type="evidence" value="ECO:0007669"/>
    <property type="project" value="InterPro"/>
</dbReference>
<gene>
    <name evidence="12" type="ORF">A2982_03715</name>
</gene>
<feature type="region of interest" description="Disordered" evidence="10">
    <location>
        <begin position="439"/>
        <end position="460"/>
    </location>
</feature>
<dbReference type="SUPFAM" id="SSF55681">
    <property type="entry name" value="Class II aaRS and biotin synthetases"/>
    <property type="match status" value="1"/>
</dbReference>
<dbReference type="Gene3D" id="3.30.54.20">
    <property type="match status" value="1"/>
</dbReference>
<keyword evidence="4" id="KW-0436">Ligase</keyword>
<dbReference type="PANTHER" id="PTHR11777">
    <property type="entry name" value="ALANYL-TRNA SYNTHETASE"/>
    <property type="match status" value="1"/>
</dbReference>
<evidence type="ECO:0000313" key="13">
    <source>
        <dbReference type="Proteomes" id="UP000178771"/>
    </source>
</evidence>
<dbReference type="InterPro" id="IPR018165">
    <property type="entry name" value="Ala-tRNA-synth_IIc_core"/>
</dbReference>
<comment type="caution">
    <text evidence="12">The sequence shown here is derived from an EMBL/GenBank/DDBJ whole genome shotgun (WGS) entry which is preliminary data.</text>
</comment>
<feature type="domain" description="Alanyl-transfer RNA synthetases family profile" evidence="11">
    <location>
        <begin position="1"/>
        <end position="607"/>
    </location>
</feature>
<dbReference type="Gene3D" id="3.30.930.10">
    <property type="entry name" value="Bira Bifunctional Protein, Domain 2"/>
    <property type="match status" value="1"/>
</dbReference>
<keyword evidence="9" id="KW-0030">Aminoacyl-tRNA synthetase</keyword>
<evidence type="ECO:0000256" key="5">
    <source>
        <dbReference type="ARBA" id="ARBA00022741"/>
    </source>
</evidence>
<dbReference type="EMBL" id="MEVH01000002">
    <property type="protein sequence ID" value="OGC52348.1"/>
    <property type="molecule type" value="Genomic_DNA"/>
</dbReference>
<evidence type="ECO:0000313" key="12">
    <source>
        <dbReference type="EMBL" id="OGC52348.1"/>
    </source>
</evidence>
<sequence>MTSQEIRKRFIDYFVNVLAKKGKEHVEVLSSSLVPENHPTLLYTNSGMVQFTPYFLGEKDAEKDFGSSRLCSIQKCIRTVDLDIVGKSKYHLTFFEMLGSWSIGDYGKKEAVEFSFDLLTNDGYGYGFDASCLIPTVFAGSDESPCDQETIDAWKSVGIPVNRISKLPASENWWAPAGLDGPGPCGPCTEVLFDRGDKYGKAEEIPGKTDNPRYVEIWNAGVFMEYNRDEKGKLSPLPLKSVDTGAGLERFAVLLQGVDSVYETDLFTPIADKISSLSEKASNADMKDNPAKMEALHRSADHIKTICFIASENVYPSNKDQGYVLRRLIRETFNDFTWVLNIGPEKMEQVVPVVIDMYKDLYPEVNNSEYIVEVLKNEHDSYKKAADNARRFIKRNPNSDPFDIYQSTGVSIELIKHLISETDQPIPDFSNFERKLKEHQNLSRQKSGKKFKGGLSGTDESQKRLHTGTHLLQQALREILGDSIQQMGSNITPERLRFDFAFERKLTKDDLQKVEEIVNSKIKESLPVQSVSLLKDEAEKSGALRFFGEKYGDTVTVYFTGKDLKSSWSKEFCGGPHVKNTSEIKNFKILKEEAVGKGVRRIKAVVD</sequence>
<keyword evidence="6" id="KW-0067">ATP-binding</keyword>